<dbReference type="InterPro" id="IPR023213">
    <property type="entry name" value="CAT-like_dom_sf"/>
</dbReference>
<dbReference type="Gene3D" id="3.30.559.10">
    <property type="entry name" value="Chloramphenicol acetyltransferase-like domain"/>
    <property type="match status" value="1"/>
</dbReference>
<organism evidence="2">
    <name type="scientific">Lotharella globosa</name>
    <dbReference type="NCBI Taxonomy" id="91324"/>
    <lineage>
        <taxon>Eukaryota</taxon>
        <taxon>Sar</taxon>
        <taxon>Rhizaria</taxon>
        <taxon>Cercozoa</taxon>
        <taxon>Chlorarachniophyceae</taxon>
        <taxon>Lotharella</taxon>
    </lineage>
</organism>
<name>A0A7S4DXL6_9EUKA</name>
<sequence>MHPGFQSAEAKRARENAGSPSPSVPLRTVGIVGGVAVSLFVIRSAWRLLRASLFRGEASAVKEECKGQLVDLLPKESSELINEFEATTTITFYKGEKIEEAIKFLEERVRDIVKANPWLAGRLVKKNGMYMLEIPEDDNSSSSRSFAVLDREAVKLSQKTHYPDIHRIISVAKVKKGCETVDTDEPLFKVSVVRDEVSPDDSFALVVSLSHTLGDGHTFYSVYKMLSQGSDTKVTKLNAERKQWFTAAEEKSFGKAETGFWFQSSWIPSFMLAQLRMTLTGYRCETGAFYINEEWVAAEKKRWKAKLESENKSANNNNDTKAGKKPAQFVSTNDVVTSWWFNLYGNSLAGMAINCRSRVEGCLDSDAGNYEHFMVYRRRDYATPALIRQSVQNLRRSADPPTPLPSFSELLLNGSTMTIISNWASFYGDVELDGCTQQLHLPVYDYEGETMPGQALVVLFRPRAGELALMFAAPTGSMEKIKLQDAVGSPLPINLHN</sequence>
<proteinExistence type="predicted"/>
<protein>
    <submittedName>
        <fullName evidence="2">Uncharacterized protein</fullName>
    </submittedName>
</protein>
<accession>A0A7S4DXL6</accession>
<dbReference type="EMBL" id="HBIV01040034">
    <property type="protein sequence ID" value="CAE0676558.1"/>
    <property type="molecule type" value="Transcribed_RNA"/>
</dbReference>
<evidence type="ECO:0000313" key="2">
    <source>
        <dbReference type="EMBL" id="CAE0676558.1"/>
    </source>
</evidence>
<evidence type="ECO:0000256" key="1">
    <source>
        <dbReference type="SAM" id="MobiDB-lite"/>
    </source>
</evidence>
<feature type="region of interest" description="Disordered" evidence="1">
    <location>
        <begin position="1"/>
        <end position="22"/>
    </location>
</feature>
<dbReference type="AlphaFoldDB" id="A0A7S4DXL6"/>
<gene>
    <name evidence="2" type="ORF">LGLO00237_LOCUS28336</name>
</gene>
<reference evidence="2" key="1">
    <citation type="submission" date="2021-01" db="EMBL/GenBank/DDBJ databases">
        <authorList>
            <person name="Corre E."/>
            <person name="Pelletier E."/>
            <person name="Niang G."/>
            <person name="Scheremetjew M."/>
            <person name="Finn R."/>
            <person name="Kale V."/>
            <person name="Holt S."/>
            <person name="Cochrane G."/>
            <person name="Meng A."/>
            <person name="Brown T."/>
            <person name="Cohen L."/>
        </authorList>
    </citation>
    <scope>NUCLEOTIDE SEQUENCE</scope>
    <source>
        <strain evidence="2">CCCM811</strain>
    </source>
</reference>